<evidence type="ECO:0000256" key="12">
    <source>
        <dbReference type="ARBA" id="ARBA00034000"/>
    </source>
</evidence>
<feature type="domain" description="Peptidase S11 D-Ala-D-Ala carboxypeptidase A C-terminal" evidence="17">
    <location>
        <begin position="317"/>
        <end position="422"/>
    </location>
</feature>
<keyword evidence="7 16" id="KW-0732">Signal</keyword>
<evidence type="ECO:0000256" key="16">
    <source>
        <dbReference type="SAM" id="SignalP"/>
    </source>
</evidence>
<evidence type="ECO:0000259" key="17">
    <source>
        <dbReference type="SMART" id="SM00936"/>
    </source>
</evidence>
<evidence type="ECO:0000256" key="10">
    <source>
        <dbReference type="ARBA" id="ARBA00022984"/>
    </source>
</evidence>
<dbReference type="PANTHER" id="PTHR21581:SF11">
    <property type="entry name" value="D-ALANYL-D-ALANINE CARBOXYPEPTIDASE DACA"/>
    <property type="match status" value="1"/>
</dbReference>
<keyword evidence="5 18" id="KW-0121">Carboxypeptidase</keyword>
<dbReference type="Pfam" id="PF07943">
    <property type="entry name" value="PBP5_C"/>
    <property type="match status" value="1"/>
</dbReference>
<evidence type="ECO:0000256" key="11">
    <source>
        <dbReference type="ARBA" id="ARBA00023316"/>
    </source>
</evidence>
<dbReference type="InterPro" id="IPR015956">
    <property type="entry name" value="Peniciliin-bd_prot_C_sf"/>
</dbReference>
<feature type="active site" evidence="13">
    <location>
        <position position="138"/>
    </location>
</feature>
<dbReference type="SMART" id="SM00936">
    <property type="entry name" value="PBP5_C"/>
    <property type="match status" value="1"/>
</dbReference>
<evidence type="ECO:0000256" key="4">
    <source>
        <dbReference type="ARBA" id="ARBA00012448"/>
    </source>
</evidence>
<evidence type="ECO:0000313" key="19">
    <source>
        <dbReference type="Proteomes" id="UP000257607"/>
    </source>
</evidence>
<dbReference type="InterPro" id="IPR001967">
    <property type="entry name" value="Peptidase_S11_N"/>
</dbReference>
<dbReference type="SUPFAM" id="SSF56601">
    <property type="entry name" value="beta-lactamase/transpeptidase-like"/>
    <property type="match status" value="1"/>
</dbReference>
<dbReference type="UniPathway" id="UPA00219"/>
<protein>
    <recommendedName>
        <fullName evidence="4">serine-type D-Ala-D-Ala carboxypeptidase</fullName>
        <ecNumber evidence="4">3.4.16.4</ecNumber>
    </recommendedName>
</protein>
<dbReference type="InterPro" id="IPR018044">
    <property type="entry name" value="Peptidase_S11"/>
</dbReference>
<dbReference type="GO" id="GO:0071555">
    <property type="term" value="P:cell wall organization"/>
    <property type="evidence" value="ECO:0007669"/>
    <property type="project" value="UniProtKB-KW"/>
</dbReference>
<accession>A0A385AFX8</accession>
<reference evidence="18 19" key="1">
    <citation type="submission" date="2018-07" db="EMBL/GenBank/DDBJ databases">
        <title>Lactobacillus curvatus genome sequence.</title>
        <authorList>
            <person name="Prechtl R."/>
        </authorList>
    </citation>
    <scope>NUCLEOTIDE SEQUENCE [LARGE SCALE GENOMIC DNA]</scope>
    <source>
        <strain evidence="18 19">TMW 1.1928</strain>
    </source>
</reference>
<evidence type="ECO:0000256" key="14">
    <source>
        <dbReference type="PIRSR" id="PIRSR618044-2"/>
    </source>
</evidence>
<proteinExistence type="inferred from homology"/>
<dbReference type="SUPFAM" id="SSF69189">
    <property type="entry name" value="Penicillin-binding protein associated domain"/>
    <property type="match status" value="1"/>
</dbReference>
<dbReference type="GO" id="GO:0006508">
    <property type="term" value="P:proteolysis"/>
    <property type="evidence" value="ECO:0007669"/>
    <property type="project" value="UniProtKB-KW"/>
</dbReference>
<dbReference type="RefSeq" id="WP_116843719.1">
    <property type="nucleotide sequence ID" value="NZ_CP031003.1"/>
</dbReference>
<feature type="signal peptide" evidence="16">
    <location>
        <begin position="1"/>
        <end position="24"/>
    </location>
</feature>
<evidence type="ECO:0000256" key="2">
    <source>
        <dbReference type="ARBA" id="ARBA00004752"/>
    </source>
</evidence>
<dbReference type="Pfam" id="PF00768">
    <property type="entry name" value="Peptidase_S11"/>
    <property type="match status" value="1"/>
</dbReference>
<evidence type="ECO:0000256" key="6">
    <source>
        <dbReference type="ARBA" id="ARBA00022670"/>
    </source>
</evidence>
<keyword evidence="9" id="KW-0133">Cell shape</keyword>
<evidence type="ECO:0000256" key="9">
    <source>
        <dbReference type="ARBA" id="ARBA00022960"/>
    </source>
</evidence>
<comment type="pathway">
    <text evidence="2">Cell wall biogenesis; peptidoglycan biosynthesis.</text>
</comment>
<organism evidence="18 19">
    <name type="scientific">Latilactobacillus curvatus</name>
    <name type="common">Lactobacillus curvatus</name>
    <dbReference type="NCBI Taxonomy" id="28038"/>
    <lineage>
        <taxon>Bacteria</taxon>
        <taxon>Bacillati</taxon>
        <taxon>Bacillota</taxon>
        <taxon>Bacilli</taxon>
        <taxon>Lactobacillales</taxon>
        <taxon>Lactobacillaceae</taxon>
        <taxon>Latilactobacillus</taxon>
    </lineage>
</organism>
<dbReference type="GO" id="GO:0009002">
    <property type="term" value="F:serine-type D-Ala-D-Ala carboxypeptidase activity"/>
    <property type="evidence" value="ECO:0007669"/>
    <property type="project" value="UniProtKB-EC"/>
</dbReference>
<keyword evidence="6" id="KW-0645">Protease</keyword>
<evidence type="ECO:0000256" key="7">
    <source>
        <dbReference type="ARBA" id="ARBA00022729"/>
    </source>
</evidence>
<dbReference type="Gene3D" id="3.40.710.10">
    <property type="entry name" value="DD-peptidase/beta-lactamase superfamily"/>
    <property type="match status" value="1"/>
</dbReference>
<evidence type="ECO:0000256" key="1">
    <source>
        <dbReference type="ARBA" id="ARBA00003217"/>
    </source>
</evidence>
<keyword evidence="8" id="KW-0378">Hydrolase</keyword>
<feature type="active site" description="Proton acceptor" evidence="13">
    <location>
        <position position="77"/>
    </location>
</feature>
<dbReference type="InterPro" id="IPR037167">
    <property type="entry name" value="Peptidase_S11_C_sf"/>
</dbReference>
<name>A0A385AFX8_LATCU</name>
<evidence type="ECO:0000256" key="13">
    <source>
        <dbReference type="PIRSR" id="PIRSR618044-1"/>
    </source>
</evidence>
<dbReference type="Proteomes" id="UP000257607">
    <property type="component" value="Chromosome"/>
</dbReference>
<sequence>MFKKLVQYVMVGLLAIAPVGGLLSAQTTKVAAASTPVSLPTTPQIDASAAIALDPATGQVLYEQNADQALPIASMTKMITAYIVLAQIKQGKLTWEQTVKPDDLIYQLSQNKDLTNVPLQADGQYTVKALFQAMMVASANDAAMMLANQVAGSQKDFVDLMRQKVADWGIQDAQLYSVSGLNNEFLGAEVYPDSPADAENEMSAADVALIAQKLLADYPEILETTKQAHFTFGAQTSDETAMSTWNLMLPGENNAPQDYVVDGLKTGTTDKAGDCFTGTATKDGQRILTVVMHANGEDTGRRFIETNKLMQYVFDGWEQKQLAQANQSLAPYKTATVKYGRQKTVQLITNKAISMWVPKGTTAANIDWHYQAVKGGAKRQLEAPIKKNMQIGQVTPQLNGVTTRYIGQAPQSQLRTKTADPKANLFVLIGEGIKEFFTNLF</sequence>
<dbReference type="GO" id="GO:0009252">
    <property type="term" value="P:peptidoglycan biosynthetic process"/>
    <property type="evidence" value="ECO:0007669"/>
    <property type="project" value="UniProtKB-UniPathway"/>
</dbReference>
<dbReference type="GO" id="GO:0008360">
    <property type="term" value="P:regulation of cell shape"/>
    <property type="evidence" value="ECO:0007669"/>
    <property type="project" value="UniProtKB-KW"/>
</dbReference>
<gene>
    <name evidence="18" type="ORF">DT351_09345</name>
</gene>
<evidence type="ECO:0000256" key="15">
    <source>
        <dbReference type="RuleBase" id="RU004016"/>
    </source>
</evidence>
<dbReference type="InterPro" id="IPR012338">
    <property type="entry name" value="Beta-lactam/transpept-like"/>
</dbReference>
<comment type="function">
    <text evidence="1">Removes C-terminal D-alanyl residues from sugar-peptide cell wall precursors.</text>
</comment>
<evidence type="ECO:0000256" key="5">
    <source>
        <dbReference type="ARBA" id="ARBA00022645"/>
    </source>
</evidence>
<dbReference type="InterPro" id="IPR012907">
    <property type="entry name" value="Peptidase_S11_C"/>
</dbReference>
<comment type="catalytic activity">
    <reaction evidence="12">
        <text>Preferential cleavage: (Ac)2-L-Lys-D-Ala-|-D-Ala. Also transpeptidation of peptidyl-alanyl moieties that are N-acyl substituents of D-alanine.</text>
        <dbReference type="EC" id="3.4.16.4"/>
    </reaction>
</comment>
<dbReference type="AlphaFoldDB" id="A0A385AFX8"/>
<evidence type="ECO:0000256" key="8">
    <source>
        <dbReference type="ARBA" id="ARBA00022801"/>
    </source>
</evidence>
<keyword evidence="10" id="KW-0573">Peptidoglycan synthesis</keyword>
<dbReference type="PRINTS" id="PR00725">
    <property type="entry name" value="DADACBPTASE1"/>
</dbReference>
<dbReference type="EC" id="3.4.16.4" evidence="4"/>
<comment type="similarity">
    <text evidence="3 15">Belongs to the peptidase S11 family.</text>
</comment>
<keyword evidence="11" id="KW-0961">Cell wall biogenesis/degradation</keyword>
<feature type="binding site" evidence="14">
    <location>
        <position position="265"/>
    </location>
    <ligand>
        <name>substrate</name>
    </ligand>
</feature>
<dbReference type="PANTHER" id="PTHR21581">
    <property type="entry name" value="D-ALANYL-D-ALANINE CARBOXYPEPTIDASE"/>
    <property type="match status" value="1"/>
</dbReference>
<feature type="chain" id="PRO_5038907552" description="serine-type D-Ala-D-Ala carboxypeptidase" evidence="16">
    <location>
        <begin position="25"/>
        <end position="441"/>
    </location>
</feature>
<dbReference type="Gene3D" id="2.60.410.10">
    <property type="entry name" value="D-Ala-D-Ala carboxypeptidase, C-terminal domain"/>
    <property type="match status" value="1"/>
</dbReference>
<evidence type="ECO:0000256" key="3">
    <source>
        <dbReference type="ARBA" id="ARBA00007164"/>
    </source>
</evidence>
<feature type="active site" description="Acyl-ester intermediate" evidence="13">
    <location>
        <position position="74"/>
    </location>
</feature>
<evidence type="ECO:0000313" key="18">
    <source>
        <dbReference type="EMBL" id="AXN36524.1"/>
    </source>
</evidence>
<dbReference type="EMBL" id="CP031003">
    <property type="protein sequence ID" value="AXN36524.1"/>
    <property type="molecule type" value="Genomic_DNA"/>
</dbReference>